<comment type="caution">
    <text evidence="1">The sequence shown here is derived from an EMBL/GenBank/DDBJ whole genome shotgun (WGS) entry which is preliminary data.</text>
</comment>
<dbReference type="RefSeq" id="WP_095822269.1">
    <property type="nucleotide sequence ID" value="NZ_NSGH01000012.1"/>
</dbReference>
<evidence type="ECO:0000313" key="1">
    <source>
        <dbReference type="EMBL" id="PBB05466.1"/>
    </source>
</evidence>
<evidence type="ECO:0000313" key="2">
    <source>
        <dbReference type="Proteomes" id="UP000217561"/>
    </source>
</evidence>
<protein>
    <recommendedName>
        <fullName evidence="3">Heptaprenyl diphosphate synthase</fullName>
    </recommendedName>
</protein>
<dbReference type="EMBL" id="NSGH01000012">
    <property type="protein sequence ID" value="PBB05466.1"/>
    <property type="molecule type" value="Genomic_DNA"/>
</dbReference>
<dbReference type="Pfam" id="PF07307">
    <property type="entry name" value="HEPPP_synt_1"/>
    <property type="match status" value="1"/>
</dbReference>
<evidence type="ECO:0008006" key="3">
    <source>
        <dbReference type="Google" id="ProtNLM"/>
    </source>
</evidence>
<reference evidence="1 2" key="1">
    <citation type="submission" date="2017-08" db="EMBL/GenBank/DDBJ databases">
        <title>Salimicrobium alkalisoli sp. nov., isolated from saline alkaline soil.</title>
        <authorList>
            <person name="Zhang G."/>
            <person name="Xiong Q."/>
        </authorList>
    </citation>
    <scope>NUCLEOTIDE SEQUENCE [LARGE SCALE GENOMIC DNA]</scope>
    <source>
        <strain evidence="1 2">WN024</strain>
    </source>
</reference>
<sequence>MVLMAARTERKGFLMEMNDLNSRITYYKEQISSYAYHPYLSKHIGEPAIDERKMKTYIHLFDHLPERKNMDDNYLLSVMFVQMALDTHDFVTVDNSNKEVDEVRKRQLTVLAGDFYSGLYYHLLSLINDLDFIQVLAKTIREVNEQKVRLYYGRHDSLTSYVQTYKKVETLLSYNVWCHFMPPGDCGAVVESMFVKGLNNWGSGKNQAFSKPEQSKNYAYEIADNIEKYKKEAYDSFKNLGPGSSVPEELYRKLDEDLEQEFN</sequence>
<name>A0ABX4HQJ5_9BACI</name>
<dbReference type="Gene3D" id="1.20.120.1450">
    <property type="match status" value="1"/>
</dbReference>
<dbReference type="InterPro" id="IPR009920">
    <property type="entry name" value="HEPPP_synth_su1"/>
</dbReference>
<proteinExistence type="predicted"/>
<dbReference type="Proteomes" id="UP000217561">
    <property type="component" value="Unassembled WGS sequence"/>
</dbReference>
<accession>A0ABX4HQJ5</accession>
<gene>
    <name evidence="1" type="ORF">CKW00_08730</name>
</gene>
<keyword evidence="2" id="KW-1185">Reference proteome</keyword>
<organism evidence="1 2">
    <name type="scientific">Salimicrobium humidisoli</name>
    <dbReference type="NCBI Taxonomy" id="2029857"/>
    <lineage>
        <taxon>Bacteria</taxon>
        <taxon>Bacillati</taxon>
        <taxon>Bacillota</taxon>
        <taxon>Bacilli</taxon>
        <taxon>Bacillales</taxon>
        <taxon>Bacillaceae</taxon>
        <taxon>Salimicrobium</taxon>
    </lineage>
</organism>